<evidence type="ECO:0000259" key="1">
    <source>
        <dbReference type="PROSITE" id="PS50943"/>
    </source>
</evidence>
<dbReference type="PANTHER" id="PTHR37038:SF13">
    <property type="entry name" value="HTH CRO_C1-TYPE DOMAIN-CONTAINING PROTEIN"/>
    <property type="match status" value="1"/>
</dbReference>
<dbReference type="InterPro" id="IPR001387">
    <property type="entry name" value="Cro/C1-type_HTH"/>
</dbReference>
<dbReference type="InterPro" id="IPR010982">
    <property type="entry name" value="Lambda_DNA-bd_dom_sf"/>
</dbReference>
<comment type="caution">
    <text evidence="2">The sequence shown here is derived from an EMBL/GenBank/DDBJ whole genome shotgun (WGS) entry which is preliminary data.</text>
</comment>
<accession>A0A7X1CI65</accession>
<dbReference type="Gene3D" id="1.25.40.10">
    <property type="entry name" value="Tetratricopeptide repeat domain"/>
    <property type="match status" value="1"/>
</dbReference>
<dbReference type="InterPro" id="IPR053163">
    <property type="entry name" value="HTH-type_regulator_Rgg"/>
</dbReference>
<evidence type="ECO:0000313" key="2">
    <source>
        <dbReference type="EMBL" id="MBC1778691.1"/>
    </source>
</evidence>
<gene>
    <name evidence="2" type="ORF">HCA46_07580</name>
</gene>
<reference evidence="2 3" key="1">
    <citation type="submission" date="2020-03" db="EMBL/GenBank/DDBJ databases">
        <title>Soil Listeria distribution.</title>
        <authorList>
            <person name="Liao J."/>
            <person name="Wiedmann M."/>
        </authorList>
    </citation>
    <scope>NUCLEOTIDE SEQUENCE [LARGE SCALE GENOMIC DNA]</scope>
    <source>
        <strain evidence="2 3">FSL L7-1017</strain>
    </source>
</reference>
<proteinExistence type="predicted"/>
<dbReference type="AlphaFoldDB" id="A0A7X1CI65"/>
<dbReference type="CDD" id="cd00093">
    <property type="entry name" value="HTH_XRE"/>
    <property type="match status" value="1"/>
</dbReference>
<dbReference type="PROSITE" id="PS50943">
    <property type="entry name" value="HTH_CROC1"/>
    <property type="match status" value="1"/>
</dbReference>
<dbReference type="GO" id="GO:0003677">
    <property type="term" value="F:DNA binding"/>
    <property type="evidence" value="ECO:0007669"/>
    <property type="project" value="InterPro"/>
</dbReference>
<protein>
    <submittedName>
        <fullName evidence="2">Helix-turn-helix transcriptional regulator</fullName>
    </submittedName>
</protein>
<dbReference type="Proteomes" id="UP000547643">
    <property type="component" value="Unassembled WGS sequence"/>
</dbReference>
<dbReference type="RefSeq" id="WP_185494823.1">
    <property type="nucleotide sequence ID" value="NZ_JAARUV010000002.1"/>
</dbReference>
<dbReference type="SMART" id="SM00530">
    <property type="entry name" value="HTH_XRE"/>
    <property type="match status" value="1"/>
</dbReference>
<feature type="domain" description="HTH cro/C1-type" evidence="1">
    <location>
        <begin position="8"/>
        <end position="61"/>
    </location>
</feature>
<dbReference type="Pfam" id="PF01381">
    <property type="entry name" value="HTH_3"/>
    <property type="match status" value="1"/>
</dbReference>
<dbReference type="EMBL" id="JAARUV010000002">
    <property type="protein sequence ID" value="MBC1778691.1"/>
    <property type="molecule type" value="Genomic_DNA"/>
</dbReference>
<dbReference type="PANTHER" id="PTHR37038">
    <property type="entry name" value="TRANSCRIPTIONAL REGULATOR-RELATED"/>
    <property type="match status" value="1"/>
</dbReference>
<evidence type="ECO:0000313" key="3">
    <source>
        <dbReference type="Proteomes" id="UP000547643"/>
    </source>
</evidence>
<name>A0A7X1CI65_9LIST</name>
<sequence>MKTHGNVIRLLRKNKSLSQEDVSTNTVARTTISKIERSNIIPTITTLEAIITKFDVTLDEFQYIRNDYQLSERDKIISDYLKLVSNTQTELVTDIIGRCDIYLCKHPNDRLLLDIKTILAASLHLVNDELEIAQELVRPVWTRLEKIDHFSLIEIRLVSNMLFYFPIDIIEKFVPRLLVMIDKYSALDKTLSPLKVALLINSSSIFMDIYPAITTKNLDIAINTAKEINRFDLLANAYYLQGVHTQKPELINKAKNIFYAIEKTDILAQLEKNYYLKLTPEFDF</sequence>
<organism evidence="2 3">
    <name type="scientific">Listeria booriae</name>
    <dbReference type="NCBI Taxonomy" id="1552123"/>
    <lineage>
        <taxon>Bacteria</taxon>
        <taxon>Bacillati</taxon>
        <taxon>Bacillota</taxon>
        <taxon>Bacilli</taxon>
        <taxon>Bacillales</taxon>
        <taxon>Listeriaceae</taxon>
        <taxon>Listeria</taxon>
    </lineage>
</organism>
<dbReference type="InterPro" id="IPR011990">
    <property type="entry name" value="TPR-like_helical_dom_sf"/>
</dbReference>
<dbReference type="SUPFAM" id="SSF47413">
    <property type="entry name" value="lambda repressor-like DNA-binding domains"/>
    <property type="match status" value="1"/>
</dbReference>